<feature type="compositionally biased region" description="Basic and acidic residues" evidence="13">
    <location>
        <begin position="231"/>
        <end position="261"/>
    </location>
</feature>
<dbReference type="InterPro" id="IPR019787">
    <property type="entry name" value="Znf_PHD-finger"/>
</dbReference>
<keyword evidence="11" id="KW-0539">Nucleus</keyword>
<evidence type="ECO:0000259" key="18">
    <source>
        <dbReference type="PROSITE" id="PS51194"/>
    </source>
</evidence>
<evidence type="ECO:0000256" key="10">
    <source>
        <dbReference type="ARBA" id="ARBA00023054"/>
    </source>
</evidence>
<feature type="region of interest" description="Disordered" evidence="13">
    <location>
        <begin position="1573"/>
        <end position="1592"/>
    </location>
</feature>
<dbReference type="FunFam" id="3.40.50.300:FF:000607">
    <property type="entry name" value="chromodomain-helicase-DNA-binding protein 1-like isoform X1"/>
    <property type="match status" value="1"/>
</dbReference>
<evidence type="ECO:0000256" key="12">
    <source>
        <dbReference type="PROSITE-ProRule" id="PRU00146"/>
    </source>
</evidence>
<evidence type="ECO:0000256" key="7">
    <source>
        <dbReference type="ARBA" id="ARBA00022801"/>
    </source>
</evidence>
<keyword evidence="3" id="KW-0479">Metal-binding</keyword>
<feature type="region of interest" description="Disordered" evidence="13">
    <location>
        <begin position="182"/>
        <end position="306"/>
    </location>
</feature>
<dbReference type="CDD" id="cd15532">
    <property type="entry name" value="PHD2_CHD_II"/>
    <property type="match status" value="1"/>
</dbReference>
<feature type="domain" description="Myb-like" evidence="16">
    <location>
        <begin position="1745"/>
        <end position="1801"/>
    </location>
</feature>
<comment type="similarity">
    <text evidence="2">Belongs to the SNF2/RAD54 helicase family. ISWI subfamily.</text>
</comment>
<dbReference type="PROSITE" id="PS01359">
    <property type="entry name" value="ZF_PHD_1"/>
    <property type="match status" value="1"/>
</dbReference>
<evidence type="ECO:0000313" key="20">
    <source>
        <dbReference type="Proteomes" id="UP001327560"/>
    </source>
</evidence>
<dbReference type="PROSITE" id="PS50016">
    <property type="entry name" value="ZF_PHD_2"/>
    <property type="match status" value="1"/>
</dbReference>
<dbReference type="SUPFAM" id="SSF54160">
    <property type="entry name" value="Chromo domain-like"/>
    <property type="match status" value="2"/>
</dbReference>
<keyword evidence="10" id="KW-0175">Coiled coil</keyword>
<evidence type="ECO:0000256" key="11">
    <source>
        <dbReference type="ARBA" id="ARBA00023242"/>
    </source>
</evidence>
<feature type="region of interest" description="Disordered" evidence="13">
    <location>
        <begin position="1541"/>
        <end position="1567"/>
    </location>
</feature>
<dbReference type="CDD" id="cd18793">
    <property type="entry name" value="SF2_C_SNF"/>
    <property type="match status" value="1"/>
</dbReference>
<dbReference type="InterPro" id="IPR049730">
    <property type="entry name" value="SNF2/RAD54-like_C"/>
</dbReference>
<dbReference type="CDD" id="cd18659">
    <property type="entry name" value="CD2_tandem"/>
    <property type="match status" value="1"/>
</dbReference>
<dbReference type="InterPro" id="IPR009463">
    <property type="entry name" value="DUF1087"/>
</dbReference>
<evidence type="ECO:0000259" key="17">
    <source>
        <dbReference type="PROSITE" id="PS51192"/>
    </source>
</evidence>
<feature type="region of interest" description="Disordered" evidence="13">
    <location>
        <begin position="2232"/>
        <end position="2271"/>
    </location>
</feature>
<dbReference type="InterPro" id="IPR000330">
    <property type="entry name" value="SNF2_N"/>
</dbReference>
<dbReference type="InterPro" id="IPR001005">
    <property type="entry name" value="SANT/Myb"/>
</dbReference>
<feature type="domain" description="PHD-type" evidence="15">
    <location>
        <begin position="72"/>
        <end position="119"/>
    </location>
</feature>
<evidence type="ECO:0000256" key="13">
    <source>
        <dbReference type="SAM" id="MobiDB-lite"/>
    </source>
</evidence>
<dbReference type="SMART" id="SM00487">
    <property type="entry name" value="DEXDc"/>
    <property type="match status" value="1"/>
</dbReference>
<dbReference type="PROSITE" id="PS51192">
    <property type="entry name" value="HELICASE_ATP_BIND_1"/>
    <property type="match status" value="1"/>
</dbReference>
<dbReference type="InterPro" id="IPR013083">
    <property type="entry name" value="Znf_RING/FYVE/PHD"/>
</dbReference>
<sequence length="2271" mass="254178">MKDGSSSHNNMINRNWVLKRKRKRVASGLGLLNGKQGTSTEPLLNNRVKKKLKGDTSNSRSNHKIKGQDGNYFECVACDLGGNLLCCDSCPRTYHLECLSPPLKRIPPGKWHCPSCSEKKDNTETSSSIGANLRRARMKSMFGKPATLHKQPVHDKTSLCERNSFLGNDKGKVISYHRTLGQKKADCSKHDDSVGPKSSNLHNGGSQNGILTTTDNKTKKRSGSPFLRKTRSSEVSDTLDEKPKSDHSESSPEEMYDMHKKDVPRKKSILPFVLSTLESRKKKQKSSKKDKKSSRSEKVKDVSRVVSDEQPLEIETMGLPIKCKSVDQQNPAFKDDNKMLRSSSEEQYEVDRILGCRVQASTMVSSQAAKFATSPEHSDMEDNSGSLARNSGKLMEECQNGSNIETEDAPKAEFIGAANLISEEKDAHNVSVLESYNGQSCESEGFLNASASECSQDKCITKKSSAPPEDSSIKEDLIQEVNMVDLADSVLVNAQKSNDSHTATESSQLAGSSDLGVKDGTVIETQSGNNSKSEIAMEIMEESETKSDDGVIYEFLVKWVGKSNVHNTWVPESQLKNLAKRKLENYKAKYGTCIINICEEQWSKPQRAIAIRSSIDGVAEVLVKWCGLPYDQCTWERLDEPIMEQSAHLVDELKHIELQTFAKDVKLDSQWSKDDYQDLPLVEQPKELKGGFLFPHQLEALNWLRKCWLKSKNVILADEMGLGKTISACSFISSLYCEFGVKLPCLVLVPLSTMPNWLAEFTLWAPHINVVEYHGCAKARSIIRQYEWHAYDPNRSDKLTKSYKFNVLLTTYEMVLTDSSHLRAVPWEGLIVDEGHRLKNSSSKLFSSLNTFSFRHRVLLTGTPLQNNIGELYNLLNFLQPDSFPSLSIFEEKFDDLTSAEKVEELKKLVAPHMLRRLKKDAMQNIPPKTERMVPVELTSIQAEYYRAMLTKNYQLLRNVGKGSAQQSLLNIVMQLRKVCNHPYLIPGTEPETGSVEFLHEMRIKASAKLTVLHSMLKILHKEGHRVLIFSQMSKLLDILEDYLAIEFGPKTFERVDGSVSVSDRQTAIARFNQDKSRFVFLLSTRSCGLGINLATADTVIIYDSDFNPHADIQAMNRAHRIGQSNRLLVYRLVVRGSVEERILQLAKRKLMLDQLFVNKSGSQKEVEDILRWGTEELFSASDGVNGQDTKEASTSKLDSVPDSEHKQRRRAGGLGDVYQDKCADGSTKIVWDESAILKLLDRSGLQSASESTADLENDVLGSVKAMDWNDDINEEPDGTELLHGVAGDGCEQISEPKEDNQVGGTEENEWDRLLRLRWEKYQTEKEAALGRGKRLRKAVSYKETFATVASESDSEGDDEEEPEHEYTPAGLALKEKFARLRARQKERLAQKQTTEFLRLADRNELASDPLIQCVYDVKGLDDKNHDDKNEQDFANSLDDDKSSRPLDDKRIEPSTRLAKSFKHGNKRFHDDFLDIFVRPPGNRSADIFLPGQQSQITNIASSMPSINHLPVLGLYAPNANQVGSSSRNFRAPFRFSASSSEQRQLSSRYSENLLPPASGSAPSDDLNMEFREKSASTSILPEASGDSLNHKRKNTIPESYFPFYPPVTTTGRPPLDTLQSSSSSFASFQEKWGLSNLNFDDKPAPNFSLPPKSLVKPHADVLPRLSLGMEYVNGSFQELPTMLVLPNFRPQLSGTLKQKQQMEFPSMLGLGPGQGTHSSLPENRQKVLDNIMMRTQSSTNKLLNKGLKIDVWSEDELDALWVGVRRHGRGNWDVMLRDPELKFSQYRTAEDLSIRWTEEQRKITEAPAFSASKSMRPLSFPGISDGMMTRALLGSKFSNLGSEQPRSLSHLTDIQLGCGDLKSSFPCTDPFSHIRRVDDNLPQVPGWKYDRLRTGYPGDFSSGTFNRPEKNGLPFDLPKGVTVTSLKINHSDSSILRQSEDIYFANKKFPLGSVSEKSQKLYHSSKSNVCSDESDMGVTLKPQQTNFSSNSDVAVGSSNMNKLPHWLREAVNVSPSRPPEPELCPLLPPTVSAIAQSVRLIYGEEKRIPPFAIPGPLPIHPKDPRKILKRKRKLDVIEELAPDVGCTIKNLDHTAPSRIPPAPQIMESTPDLRSPDFKENPTSCNLNLNSPSPSSLATQEQYSSSTQTPPAEVFQLVNSCMSPEHCGLPVAEMVGPSCQPTEISVSKDLDMFKQDGKEETKYLKDSQGVVNNGKLLLATLDMISGEQIRQVDSKYSRKRQSDTSRSNQMKLKEMSFEATVSDDHQSQQEQ</sequence>
<dbReference type="SMART" id="SM01147">
    <property type="entry name" value="DUF1087"/>
    <property type="match status" value="1"/>
</dbReference>
<feature type="domain" description="Helicase ATP-binding" evidence="17">
    <location>
        <begin position="705"/>
        <end position="882"/>
    </location>
</feature>
<dbReference type="CDD" id="cd18660">
    <property type="entry name" value="CD1_tandem"/>
    <property type="match status" value="1"/>
</dbReference>
<dbReference type="Pfam" id="PF00176">
    <property type="entry name" value="SNF2-rel_dom"/>
    <property type="match status" value="1"/>
</dbReference>
<keyword evidence="7" id="KW-0378">Hydrolase</keyword>
<evidence type="ECO:0000256" key="1">
    <source>
        <dbReference type="ARBA" id="ARBA00004123"/>
    </source>
</evidence>
<dbReference type="Gene3D" id="3.40.50.10810">
    <property type="entry name" value="Tandem AAA-ATPase domain"/>
    <property type="match status" value="1"/>
</dbReference>
<feature type="region of interest" description="Disordered" evidence="13">
    <location>
        <begin position="1348"/>
        <end position="1372"/>
    </location>
</feature>
<dbReference type="InterPro" id="IPR027417">
    <property type="entry name" value="P-loop_NTPase"/>
</dbReference>
<dbReference type="PROSITE" id="PS50090">
    <property type="entry name" value="MYB_LIKE"/>
    <property type="match status" value="1"/>
</dbReference>
<organism evidence="19 20">
    <name type="scientific">Canna indica</name>
    <name type="common">Indian-shot</name>
    <dbReference type="NCBI Taxonomy" id="4628"/>
    <lineage>
        <taxon>Eukaryota</taxon>
        <taxon>Viridiplantae</taxon>
        <taxon>Streptophyta</taxon>
        <taxon>Embryophyta</taxon>
        <taxon>Tracheophyta</taxon>
        <taxon>Spermatophyta</taxon>
        <taxon>Magnoliopsida</taxon>
        <taxon>Liliopsida</taxon>
        <taxon>Zingiberales</taxon>
        <taxon>Cannaceae</taxon>
        <taxon>Canna</taxon>
    </lineage>
</organism>
<feature type="compositionally biased region" description="Basic residues" evidence="13">
    <location>
        <begin position="280"/>
        <end position="292"/>
    </location>
</feature>
<dbReference type="PROSITE" id="PS50013">
    <property type="entry name" value="CHROMO_2"/>
    <property type="match status" value="1"/>
</dbReference>
<dbReference type="SUPFAM" id="SSF46689">
    <property type="entry name" value="Homeodomain-like"/>
    <property type="match status" value="1"/>
</dbReference>
<dbReference type="GO" id="GO:0008270">
    <property type="term" value="F:zinc ion binding"/>
    <property type="evidence" value="ECO:0007669"/>
    <property type="project" value="UniProtKB-KW"/>
</dbReference>
<feature type="compositionally biased region" description="Basic and acidic residues" evidence="13">
    <location>
        <begin position="293"/>
        <end position="306"/>
    </location>
</feature>
<dbReference type="Pfam" id="PF00385">
    <property type="entry name" value="Chromo"/>
    <property type="match status" value="2"/>
</dbReference>
<keyword evidence="6 12" id="KW-0863">Zinc-finger</keyword>
<evidence type="ECO:0000256" key="5">
    <source>
        <dbReference type="ARBA" id="ARBA00022741"/>
    </source>
</evidence>
<evidence type="ECO:0000256" key="2">
    <source>
        <dbReference type="ARBA" id="ARBA00009687"/>
    </source>
</evidence>
<dbReference type="GO" id="GO:0005634">
    <property type="term" value="C:nucleus"/>
    <property type="evidence" value="ECO:0007669"/>
    <property type="project" value="UniProtKB-SubCell"/>
</dbReference>
<dbReference type="Gene3D" id="3.30.40.10">
    <property type="entry name" value="Zinc/RING finger domain, C3HC4 (zinc finger)"/>
    <property type="match status" value="1"/>
</dbReference>
<keyword evidence="8" id="KW-0862">Zinc</keyword>
<dbReference type="Gene3D" id="2.40.50.40">
    <property type="match status" value="2"/>
</dbReference>
<keyword evidence="20" id="KW-1185">Reference proteome</keyword>
<evidence type="ECO:0000259" key="16">
    <source>
        <dbReference type="PROSITE" id="PS50090"/>
    </source>
</evidence>
<feature type="compositionally biased region" description="Basic and acidic residues" evidence="13">
    <location>
        <begin position="2232"/>
        <end position="2243"/>
    </location>
</feature>
<dbReference type="GO" id="GO:0140658">
    <property type="term" value="F:ATP-dependent chromatin remodeler activity"/>
    <property type="evidence" value="ECO:0007669"/>
    <property type="project" value="TreeGrafter"/>
</dbReference>
<keyword evidence="5" id="KW-0547">Nucleotide-binding</keyword>
<evidence type="ECO:0000256" key="3">
    <source>
        <dbReference type="ARBA" id="ARBA00022723"/>
    </source>
</evidence>
<dbReference type="Gene3D" id="1.10.246.220">
    <property type="match status" value="1"/>
</dbReference>
<dbReference type="InterPro" id="IPR038718">
    <property type="entry name" value="SNF2-like_sf"/>
</dbReference>
<keyword evidence="4" id="KW-0677">Repeat</keyword>
<comment type="subcellular location">
    <subcellularLocation>
        <location evidence="1">Nucleus</location>
    </subcellularLocation>
</comment>
<evidence type="ECO:0000259" key="14">
    <source>
        <dbReference type="PROSITE" id="PS50013"/>
    </source>
</evidence>
<feature type="compositionally biased region" description="Low complexity" evidence="13">
    <location>
        <begin position="2121"/>
        <end position="2137"/>
    </location>
</feature>
<dbReference type="Pfam" id="PF00628">
    <property type="entry name" value="PHD"/>
    <property type="match status" value="1"/>
</dbReference>
<dbReference type="InterPro" id="IPR023780">
    <property type="entry name" value="Chromo_domain"/>
</dbReference>
<evidence type="ECO:0000256" key="8">
    <source>
        <dbReference type="ARBA" id="ARBA00022833"/>
    </source>
</evidence>
<dbReference type="InterPro" id="IPR001650">
    <property type="entry name" value="Helicase_C-like"/>
</dbReference>
<evidence type="ECO:0000256" key="4">
    <source>
        <dbReference type="ARBA" id="ARBA00022737"/>
    </source>
</evidence>
<dbReference type="PANTHER" id="PTHR45623:SF28">
    <property type="entry name" value="PROTEIN CHROMATIN REMODELING 4"/>
    <property type="match status" value="1"/>
</dbReference>
<dbReference type="InterPro" id="IPR001965">
    <property type="entry name" value="Znf_PHD"/>
</dbReference>
<dbReference type="GO" id="GO:0000785">
    <property type="term" value="C:chromatin"/>
    <property type="evidence" value="ECO:0007669"/>
    <property type="project" value="TreeGrafter"/>
</dbReference>
<dbReference type="InterPro" id="IPR009057">
    <property type="entry name" value="Homeodomain-like_sf"/>
</dbReference>
<feature type="compositionally biased region" description="Basic and acidic residues" evidence="13">
    <location>
        <begin position="1422"/>
        <end position="1432"/>
    </location>
</feature>
<dbReference type="Pfam" id="PF06465">
    <property type="entry name" value="DUF1087"/>
    <property type="match status" value="1"/>
</dbReference>
<dbReference type="SMART" id="SM00249">
    <property type="entry name" value="PHD"/>
    <property type="match status" value="1"/>
</dbReference>
<feature type="compositionally biased region" description="Basic and acidic residues" evidence="13">
    <location>
        <begin position="2251"/>
        <end position="2271"/>
    </location>
</feature>
<dbReference type="EMBL" id="CP136890">
    <property type="protein sequence ID" value="WOK91835.1"/>
    <property type="molecule type" value="Genomic_DNA"/>
</dbReference>
<dbReference type="SUPFAM" id="SSF52540">
    <property type="entry name" value="P-loop containing nucleoside triphosphate hydrolases"/>
    <property type="match status" value="2"/>
</dbReference>
<accession>A0AAQ3JMR3</accession>
<feature type="compositionally biased region" description="Acidic residues" evidence="13">
    <location>
        <begin position="1353"/>
        <end position="1364"/>
    </location>
</feature>
<dbReference type="InterPro" id="IPR014001">
    <property type="entry name" value="Helicase_ATP-bd"/>
</dbReference>
<evidence type="ECO:0008006" key="21">
    <source>
        <dbReference type="Google" id="ProtNLM"/>
    </source>
</evidence>
<feature type="domain" description="Helicase C-terminal" evidence="18">
    <location>
        <begin position="1012"/>
        <end position="1171"/>
    </location>
</feature>
<dbReference type="PANTHER" id="PTHR45623">
    <property type="entry name" value="CHROMODOMAIN-HELICASE-DNA-BINDING PROTEIN 3-RELATED-RELATED"/>
    <property type="match status" value="1"/>
</dbReference>
<dbReference type="SMART" id="SM00298">
    <property type="entry name" value="CHROMO"/>
    <property type="match status" value="2"/>
</dbReference>
<feature type="region of interest" description="Disordered" evidence="13">
    <location>
        <begin position="2093"/>
        <end position="2149"/>
    </location>
</feature>
<dbReference type="GO" id="GO:0003677">
    <property type="term" value="F:DNA binding"/>
    <property type="evidence" value="ECO:0007669"/>
    <property type="project" value="TreeGrafter"/>
</dbReference>
<dbReference type="SUPFAM" id="SSF57903">
    <property type="entry name" value="FYVE/PHD zinc finger"/>
    <property type="match status" value="1"/>
</dbReference>
<dbReference type="PROSITE" id="PS51194">
    <property type="entry name" value="HELICASE_CTER"/>
    <property type="match status" value="1"/>
</dbReference>
<dbReference type="InterPro" id="IPR019786">
    <property type="entry name" value="Zinc_finger_PHD-type_CS"/>
</dbReference>
<keyword evidence="9" id="KW-0067">ATP-binding</keyword>
<evidence type="ECO:0000259" key="15">
    <source>
        <dbReference type="PROSITE" id="PS50016"/>
    </source>
</evidence>
<feature type="compositionally biased region" description="Polar residues" evidence="13">
    <location>
        <begin position="196"/>
        <end position="215"/>
    </location>
</feature>
<name>A0AAQ3JMR3_9LILI</name>
<dbReference type="CDD" id="cd11660">
    <property type="entry name" value="SANT_TRF"/>
    <property type="match status" value="1"/>
</dbReference>
<feature type="region of interest" description="Disordered" evidence="13">
    <location>
        <begin position="1182"/>
        <end position="1213"/>
    </location>
</feature>
<feature type="compositionally biased region" description="Low complexity" evidence="13">
    <location>
        <begin position="1541"/>
        <end position="1552"/>
    </location>
</feature>
<feature type="compositionally biased region" description="Polar residues" evidence="13">
    <location>
        <begin position="2138"/>
        <end position="2149"/>
    </location>
</feature>
<feature type="compositionally biased region" description="Basic and acidic residues" evidence="13">
    <location>
        <begin position="1439"/>
        <end position="1454"/>
    </location>
</feature>
<dbReference type="GO" id="GO:0042393">
    <property type="term" value="F:histone binding"/>
    <property type="evidence" value="ECO:0007669"/>
    <property type="project" value="TreeGrafter"/>
</dbReference>
<dbReference type="Gene3D" id="3.40.50.300">
    <property type="entry name" value="P-loop containing nucleotide triphosphate hydrolases"/>
    <property type="match status" value="1"/>
</dbReference>
<dbReference type="InterPro" id="IPR016197">
    <property type="entry name" value="Chromo-like_dom_sf"/>
</dbReference>
<dbReference type="SMART" id="SM00490">
    <property type="entry name" value="HELICc"/>
    <property type="match status" value="1"/>
</dbReference>
<gene>
    <name evidence="19" type="ORF">Cni_G00526</name>
</gene>
<dbReference type="InterPro" id="IPR011011">
    <property type="entry name" value="Znf_FYVE_PHD"/>
</dbReference>
<dbReference type="GO" id="GO:0016887">
    <property type="term" value="F:ATP hydrolysis activity"/>
    <property type="evidence" value="ECO:0007669"/>
    <property type="project" value="TreeGrafter"/>
</dbReference>
<feature type="region of interest" description="Disordered" evidence="13">
    <location>
        <begin position="1422"/>
        <end position="1454"/>
    </location>
</feature>
<feature type="domain" description="Chromo" evidence="14">
    <location>
        <begin position="535"/>
        <end position="589"/>
    </location>
</feature>
<dbReference type="InterPro" id="IPR000953">
    <property type="entry name" value="Chromo/chromo_shadow_dom"/>
</dbReference>
<evidence type="ECO:0000313" key="19">
    <source>
        <dbReference type="EMBL" id="WOK91835.1"/>
    </source>
</evidence>
<feature type="compositionally biased region" description="Basic and acidic residues" evidence="13">
    <location>
        <begin position="183"/>
        <end position="194"/>
    </location>
</feature>
<evidence type="ECO:0000256" key="6">
    <source>
        <dbReference type="ARBA" id="ARBA00022771"/>
    </source>
</evidence>
<evidence type="ECO:0000256" key="9">
    <source>
        <dbReference type="ARBA" id="ARBA00022840"/>
    </source>
</evidence>
<protein>
    <recommendedName>
        <fullName evidence="21">Protein CHROMATIN REMODELING 4</fullName>
    </recommendedName>
</protein>
<reference evidence="19 20" key="1">
    <citation type="submission" date="2023-10" db="EMBL/GenBank/DDBJ databases">
        <title>Chromosome-scale genome assembly provides insights into flower coloration mechanisms of Canna indica.</title>
        <authorList>
            <person name="Li C."/>
        </authorList>
    </citation>
    <scope>NUCLEOTIDE SEQUENCE [LARGE SCALE GENOMIC DNA]</scope>
    <source>
        <tissue evidence="19">Flower</tissue>
    </source>
</reference>
<dbReference type="Proteomes" id="UP001327560">
    <property type="component" value="Chromosome 1"/>
</dbReference>
<dbReference type="GO" id="GO:0005524">
    <property type="term" value="F:ATP binding"/>
    <property type="evidence" value="ECO:0007669"/>
    <property type="project" value="UniProtKB-KW"/>
</dbReference>
<proteinExistence type="inferred from homology"/>
<dbReference type="Pfam" id="PF00271">
    <property type="entry name" value="Helicase_C"/>
    <property type="match status" value="1"/>
</dbReference>
<dbReference type="GO" id="GO:0003682">
    <property type="term" value="F:chromatin binding"/>
    <property type="evidence" value="ECO:0007669"/>
    <property type="project" value="TreeGrafter"/>
</dbReference>